<feature type="compositionally biased region" description="Polar residues" evidence="4">
    <location>
        <begin position="318"/>
        <end position="327"/>
    </location>
</feature>
<dbReference type="SUPFAM" id="SSF89550">
    <property type="entry name" value="PHP domain-like"/>
    <property type="match status" value="1"/>
</dbReference>
<protein>
    <submittedName>
        <fullName evidence="5">Uncharacterized protein</fullName>
    </submittedName>
</protein>
<feature type="region of interest" description="Disordered" evidence="4">
    <location>
        <begin position="301"/>
        <end position="361"/>
    </location>
</feature>
<accession>A0AAW0G8G0</accession>
<evidence type="ECO:0000256" key="2">
    <source>
        <dbReference type="ARBA" id="ARBA00007331"/>
    </source>
</evidence>
<dbReference type="PANTHER" id="PTHR13031">
    <property type="entry name" value="RIBONUCLEASE P SUBUNIT P30"/>
    <property type="match status" value="1"/>
</dbReference>
<keyword evidence="3" id="KW-0819">tRNA processing</keyword>
<dbReference type="AlphaFoldDB" id="A0AAW0G8G0"/>
<comment type="similarity">
    <text evidence="2">Belongs to the eukaryotic/archaeal RNase P protein component 3 family.</text>
</comment>
<dbReference type="Proteomes" id="UP001385951">
    <property type="component" value="Unassembled WGS sequence"/>
</dbReference>
<comment type="caution">
    <text evidence="5">The sequence shown here is derived from an EMBL/GenBank/DDBJ whole genome shotgun (WGS) entry which is preliminary data.</text>
</comment>
<gene>
    <name evidence="5" type="ORF">QCA50_007424</name>
</gene>
<evidence type="ECO:0000313" key="5">
    <source>
        <dbReference type="EMBL" id="KAK7689631.1"/>
    </source>
</evidence>
<dbReference type="Pfam" id="PF01876">
    <property type="entry name" value="RNase_P_p30"/>
    <property type="match status" value="1"/>
</dbReference>
<evidence type="ECO:0000256" key="3">
    <source>
        <dbReference type="ARBA" id="ARBA00022694"/>
    </source>
</evidence>
<dbReference type="GO" id="GO:0003723">
    <property type="term" value="F:RNA binding"/>
    <property type="evidence" value="ECO:0007669"/>
    <property type="project" value="TreeGrafter"/>
</dbReference>
<organism evidence="5 6">
    <name type="scientific">Cerrena zonata</name>
    <dbReference type="NCBI Taxonomy" id="2478898"/>
    <lineage>
        <taxon>Eukaryota</taxon>
        <taxon>Fungi</taxon>
        <taxon>Dikarya</taxon>
        <taxon>Basidiomycota</taxon>
        <taxon>Agaricomycotina</taxon>
        <taxon>Agaricomycetes</taxon>
        <taxon>Polyporales</taxon>
        <taxon>Cerrenaceae</taxon>
        <taxon>Cerrena</taxon>
    </lineage>
</organism>
<sequence length="361" mass="38798">MHIDLNVPIPQLQGQSFASLSKKAKGKQPQTQNTDVIYSPAQITALEARVDALQHLGYTVIAFNQVVQKKIDPKTHINALDPLLARLRKRQEIAYVKRLTIVLDEDSEKGFGLTTGNASLVAPYDIIALVPTTATSFSLACLTHTQPSNLTAHIISLPLTLPRLPFNLKHTLVRSVLKNGAVFEITYVGALGGEADSSLGVAGTESGSSAKRNWWAAAREVVRVTKGKGIIVSSGSVAQTDLRAPKDIGNLITFLGLAQNLAHEASSKTPQKLVLRAQTRKTYRAILSEPKLVIPEDIAQSDPTAEEAPVPDNPPSPSSAHPTVQKSNPKKRTLDETPNDKDARNKKKKRSKGAGGGEGDS</sequence>
<dbReference type="GO" id="GO:0005655">
    <property type="term" value="C:nucleolar ribonuclease P complex"/>
    <property type="evidence" value="ECO:0007669"/>
    <property type="project" value="TreeGrafter"/>
</dbReference>
<dbReference type="GO" id="GO:0008033">
    <property type="term" value="P:tRNA processing"/>
    <property type="evidence" value="ECO:0007669"/>
    <property type="project" value="UniProtKB-KW"/>
</dbReference>
<feature type="compositionally biased region" description="Basic and acidic residues" evidence="4">
    <location>
        <begin position="332"/>
        <end position="343"/>
    </location>
</feature>
<proteinExistence type="inferred from homology"/>
<evidence type="ECO:0000256" key="1">
    <source>
        <dbReference type="ARBA" id="ARBA00004123"/>
    </source>
</evidence>
<name>A0AAW0G8G0_9APHY</name>
<keyword evidence="6" id="KW-1185">Reference proteome</keyword>
<dbReference type="InterPro" id="IPR016195">
    <property type="entry name" value="Pol/histidinol_Pase-like"/>
</dbReference>
<dbReference type="PANTHER" id="PTHR13031:SF0">
    <property type="entry name" value="RIBONUCLEASE P PROTEIN SUBUNIT P30"/>
    <property type="match status" value="1"/>
</dbReference>
<dbReference type="Gene3D" id="3.20.20.140">
    <property type="entry name" value="Metal-dependent hydrolases"/>
    <property type="match status" value="1"/>
</dbReference>
<dbReference type="EMBL" id="JASBNA010000008">
    <property type="protein sequence ID" value="KAK7689631.1"/>
    <property type="molecule type" value="Genomic_DNA"/>
</dbReference>
<reference evidence="5 6" key="1">
    <citation type="submission" date="2022-09" db="EMBL/GenBank/DDBJ databases">
        <authorList>
            <person name="Palmer J.M."/>
        </authorList>
    </citation>
    <scope>NUCLEOTIDE SEQUENCE [LARGE SCALE GENOMIC DNA]</scope>
    <source>
        <strain evidence="5 6">DSM 7382</strain>
    </source>
</reference>
<evidence type="ECO:0000313" key="6">
    <source>
        <dbReference type="Proteomes" id="UP001385951"/>
    </source>
</evidence>
<dbReference type="InterPro" id="IPR002738">
    <property type="entry name" value="RNase_P_p30"/>
</dbReference>
<comment type="subcellular location">
    <subcellularLocation>
        <location evidence="1">Nucleus</location>
    </subcellularLocation>
</comment>
<evidence type="ECO:0000256" key="4">
    <source>
        <dbReference type="SAM" id="MobiDB-lite"/>
    </source>
</evidence>